<dbReference type="Proteomes" id="UP001056120">
    <property type="component" value="Linkage Group LG07"/>
</dbReference>
<reference evidence="1 2" key="2">
    <citation type="journal article" date="2022" name="Mol. Ecol. Resour.">
        <title>The genomes of chicory, endive, great burdock and yacon provide insights into Asteraceae paleo-polyploidization history and plant inulin production.</title>
        <authorList>
            <person name="Fan W."/>
            <person name="Wang S."/>
            <person name="Wang H."/>
            <person name="Wang A."/>
            <person name="Jiang F."/>
            <person name="Liu H."/>
            <person name="Zhao H."/>
            <person name="Xu D."/>
            <person name="Zhang Y."/>
        </authorList>
    </citation>
    <scope>NUCLEOTIDE SEQUENCE [LARGE SCALE GENOMIC DNA]</scope>
    <source>
        <strain evidence="2">cv. Yunnan</strain>
        <tissue evidence="1">Leaves</tissue>
    </source>
</reference>
<keyword evidence="2" id="KW-1185">Reference proteome</keyword>
<sequence length="135" mass="15366">MMLVMVAMVSEMVALVLERSYLILPATYVLTCASVNLRPLRSISNHRGSFGTRNVCDDCIKENASGERREGYRFKFYSLKSFSGDPAVKYFGRSHLVFVAARRDPFDAITNAVESVERHYRHSLIAKGRRCQTRP</sequence>
<reference evidence="2" key="1">
    <citation type="journal article" date="2022" name="Mol. Ecol. Resour.">
        <title>The genomes of chicory, endive, great burdock and yacon provide insights into Asteraceae palaeo-polyploidization history and plant inulin production.</title>
        <authorList>
            <person name="Fan W."/>
            <person name="Wang S."/>
            <person name="Wang H."/>
            <person name="Wang A."/>
            <person name="Jiang F."/>
            <person name="Liu H."/>
            <person name="Zhao H."/>
            <person name="Xu D."/>
            <person name="Zhang Y."/>
        </authorList>
    </citation>
    <scope>NUCLEOTIDE SEQUENCE [LARGE SCALE GENOMIC DNA]</scope>
    <source>
        <strain evidence="2">cv. Yunnan</strain>
    </source>
</reference>
<evidence type="ECO:0000313" key="1">
    <source>
        <dbReference type="EMBL" id="KAI3810819.1"/>
    </source>
</evidence>
<comment type="caution">
    <text evidence="1">The sequence shown here is derived from an EMBL/GenBank/DDBJ whole genome shotgun (WGS) entry which is preliminary data.</text>
</comment>
<evidence type="ECO:0000313" key="2">
    <source>
        <dbReference type="Proteomes" id="UP001056120"/>
    </source>
</evidence>
<name>A0ACB9IRC5_9ASTR</name>
<protein>
    <submittedName>
        <fullName evidence="1">Uncharacterized protein</fullName>
    </submittedName>
</protein>
<accession>A0ACB9IRC5</accession>
<proteinExistence type="predicted"/>
<dbReference type="EMBL" id="CM042024">
    <property type="protein sequence ID" value="KAI3810819.1"/>
    <property type="molecule type" value="Genomic_DNA"/>
</dbReference>
<organism evidence="1 2">
    <name type="scientific">Smallanthus sonchifolius</name>
    <dbReference type="NCBI Taxonomy" id="185202"/>
    <lineage>
        <taxon>Eukaryota</taxon>
        <taxon>Viridiplantae</taxon>
        <taxon>Streptophyta</taxon>
        <taxon>Embryophyta</taxon>
        <taxon>Tracheophyta</taxon>
        <taxon>Spermatophyta</taxon>
        <taxon>Magnoliopsida</taxon>
        <taxon>eudicotyledons</taxon>
        <taxon>Gunneridae</taxon>
        <taxon>Pentapetalae</taxon>
        <taxon>asterids</taxon>
        <taxon>campanulids</taxon>
        <taxon>Asterales</taxon>
        <taxon>Asteraceae</taxon>
        <taxon>Asteroideae</taxon>
        <taxon>Heliantheae alliance</taxon>
        <taxon>Millerieae</taxon>
        <taxon>Smallanthus</taxon>
    </lineage>
</organism>
<gene>
    <name evidence="1" type="ORF">L1987_20441</name>
</gene>